<keyword evidence="6" id="KW-1185">Reference proteome</keyword>
<protein>
    <submittedName>
        <fullName evidence="5">ABC transporter ATP-binding protein</fullName>
    </submittedName>
</protein>
<dbReference type="GO" id="GO:0016887">
    <property type="term" value="F:ATP hydrolysis activity"/>
    <property type="evidence" value="ECO:0007669"/>
    <property type="project" value="InterPro"/>
</dbReference>
<evidence type="ECO:0000313" key="5">
    <source>
        <dbReference type="EMBL" id="TVY98976.1"/>
    </source>
</evidence>
<dbReference type="PANTHER" id="PTHR45772">
    <property type="entry name" value="CONSERVED COMPONENT OF ABC TRANSPORTER FOR NATURAL AMINO ACIDS-RELATED"/>
    <property type="match status" value="1"/>
</dbReference>
<sequence>MSLLELDRVSKSFGGVKAVNSCAFTVEAGSITGMIGPNGAGKTTTLNMIAGELRADTGRILFDGTEIQRKRPHELARTGIARTFQLARELGRLTVMENVCLAPYGQRGESLMWSLFGGKGARAQERGIQEQAREVLATFNLYDKRNDLAASLSGGQKKLLEIARAVMAEPRLLLMDEPTAGVNPALRDRLLEHIRRVNEQGLTVLIVEHNLSVIEELCDDVIVMAAGTMLKRGRLAELRRDSDVMAAYIGGDNVGS</sequence>
<dbReference type="SUPFAM" id="SSF52540">
    <property type="entry name" value="P-loop containing nucleoside triphosphate hydrolases"/>
    <property type="match status" value="1"/>
</dbReference>
<dbReference type="PANTHER" id="PTHR45772:SF9">
    <property type="entry name" value="CONSERVED COMPONENT OF ABC TRANSPORTER FOR NATURAL AMINO ACIDS"/>
    <property type="match status" value="1"/>
</dbReference>
<dbReference type="Proteomes" id="UP000460272">
    <property type="component" value="Unassembled WGS sequence"/>
</dbReference>
<dbReference type="InterPro" id="IPR027417">
    <property type="entry name" value="P-loop_NTPase"/>
</dbReference>
<dbReference type="OrthoDB" id="3396710at2"/>
<feature type="domain" description="ABC transporter" evidence="4">
    <location>
        <begin position="4"/>
        <end position="251"/>
    </location>
</feature>
<dbReference type="AlphaFoldDB" id="A0A6P2BKM8"/>
<dbReference type="PROSITE" id="PS00211">
    <property type="entry name" value="ABC_TRANSPORTER_1"/>
    <property type="match status" value="1"/>
</dbReference>
<name>A0A6P2BKM8_9ACTN</name>
<dbReference type="Pfam" id="PF00005">
    <property type="entry name" value="ABC_tran"/>
    <property type="match status" value="1"/>
</dbReference>
<evidence type="ECO:0000256" key="1">
    <source>
        <dbReference type="ARBA" id="ARBA00022448"/>
    </source>
</evidence>
<organism evidence="5 6">
    <name type="scientific">Trebonia kvetii</name>
    <dbReference type="NCBI Taxonomy" id="2480626"/>
    <lineage>
        <taxon>Bacteria</taxon>
        <taxon>Bacillati</taxon>
        <taxon>Actinomycetota</taxon>
        <taxon>Actinomycetes</taxon>
        <taxon>Streptosporangiales</taxon>
        <taxon>Treboniaceae</taxon>
        <taxon>Trebonia</taxon>
    </lineage>
</organism>
<proteinExistence type="predicted"/>
<evidence type="ECO:0000256" key="2">
    <source>
        <dbReference type="ARBA" id="ARBA00022741"/>
    </source>
</evidence>
<accession>A0A6P2BKM8</accession>
<gene>
    <name evidence="5" type="ORF">EAS64_42490</name>
</gene>
<evidence type="ECO:0000256" key="3">
    <source>
        <dbReference type="ARBA" id="ARBA00022840"/>
    </source>
</evidence>
<comment type="caution">
    <text evidence="5">The sequence shown here is derived from an EMBL/GenBank/DDBJ whole genome shotgun (WGS) entry which is preliminary data.</text>
</comment>
<dbReference type="PROSITE" id="PS50893">
    <property type="entry name" value="ABC_TRANSPORTER_2"/>
    <property type="match status" value="1"/>
</dbReference>
<evidence type="ECO:0000313" key="6">
    <source>
        <dbReference type="Proteomes" id="UP000460272"/>
    </source>
</evidence>
<evidence type="ECO:0000259" key="4">
    <source>
        <dbReference type="PROSITE" id="PS50893"/>
    </source>
</evidence>
<dbReference type="InterPro" id="IPR017871">
    <property type="entry name" value="ABC_transporter-like_CS"/>
</dbReference>
<dbReference type="InterPro" id="IPR003439">
    <property type="entry name" value="ABC_transporter-like_ATP-bd"/>
</dbReference>
<keyword evidence="1" id="KW-0813">Transport</keyword>
<dbReference type="GO" id="GO:0005524">
    <property type="term" value="F:ATP binding"/>
    <property type="evidence" value="ECO:0007669"/>
    <property type="project" value="UniProtKB-KW"/>
</dbReference>
<dbReference type="Gene3D" id="3.40.50.300">
    <property type="entry name" value="P-loop containing nucleotide triphosphate hydrolases"/>
    <property type="match status" value="1"/>
</dbReference>
<keyword evidence="2" id="KW-0547">Nucleotide-binding</keyword>
<dbReference type="FunFam" id="3.40.50.300:FF:000421">
    <property type="entry name" value="Branched-chain amino acid ABC transporter ATP-binding protein"/>
    <property type="match status" value="1"/>
</dbReference>
<reference evidence="5 6" key="1">
    <citation type="submission" date="2018-11" db="EMBL/GenBank/DDBJ databases">
        <title>Trebonia kvetii gen.nov., sp.nov., a novel acidophilic actinobacterium, and proposal of the new actinobacterial family Treboniaceae fam. nov.</title>
        <authorList>
            <person name="Rapoport D."/>
            <person name="Sagova-Mareckova M."/>
            <person name="Sedlacek I."/>
            <person name="Provaznik J."/>
            <person name="Kralova S."/>
            <person name="Pavlinic D."/>
            <person name="Benes V."/>
            <person name="Kopecky J."/>
        </authorList>
    </citation>
    <scope>NUCLEOTIDE SEQUENCE [LARGE SCALE GENOMIC DNA]</scope>
    <source>
        <strain evidence="5 6">15Tr583</strain>
    </source>
</reference>
<dbReference type="RefSeq" id="WP_145862396.1">
    <property type="nucleotide sequence ID" value="NZ_RPFW01000016.1"/>
</dbReference>
<dbReference type="GO" id="GO:0005886">
    <property type="term" value="C:plasma membrane"/>
    <property type="evidence" value="ECO:0007669"/>
    <property type="project" value="TreeGrafter"/>
</dbReference>
<keyword evidence="3 5" id="KW-0067">ATP-binding</keyword>
<dbReference type="CDD" id="cd03219">
    <property type="entry name" value="ABC_Mj1267_LivG_branched"/>
    <property type="match status" value="1"/>
</dbReference>
<dbReference type="InterPro" id="IPR051120">
    <property type="entry name" value="ABC_AA/LPS_Transport"/>
</dbReference>
<dbReference type="InterPro" id="IPR003593">
    <property type="entry name" value="AAA+_ATPase"/>
</dbReference>
<dbReference type="SMART" id="SM00382">
    <property type="entry name" value="AAA"/>
    <property type="match status" value="1"/>
</dbReference>
<dbReference type="EMBL" id="RPFW01000016">
    <property type="protein sequence ID" value="TVY98976.1"/>
    <property type="molecule type" value="Genomic_DNA"/>
</dbReference>